<dbReference type="AlphaFoldDB" id="A0A6V7VZD9"/>
<keyword evidence="1" id="KW-0472">Membrane</keyword>
<evidence type="ECO:0000256" key="1">
    <source>
        <dbReference type="SAM" id="Phobius"/>
    </source>
</evidence>
<accession>A0A6V7VZD9</accession>
<dbReference type="Proteomes" id="UP000580250">
    <property type="component" value="Unassembled WGS sequence"/>
</dbReference>
<organism evidence="2 3">
    <name type="scientific">Meloidogyne enterolobii</name>
    <name type="common">Root-knot nematode worm</name>
    <name type="synonym">Meloidogyne mayaguensis</name>
    <dbReference type="NCBI Taxonomy" id="390850"/>
    <lineage>
        <taxon>Eukaryota</taxon>
        <taxon>Metazoa</taxon>
        <taxon>Ecdysozoa</taxon>
        <taxon>Nematoda</taxon>
        <taxon>Chromadorea</taxon>
        <taxon>Rhabditida</taxon>
        <taxon>Tylenchina</taxon>
        <taxon>Tylenchomorpha</taxon>
        <taxon>Tylenchoidea</taxon>
        <taxon>Meloidogynidae</taxon>
        <taxon>Meloidogyninae</taxon>
        <taxon>Meloidogyne</taxon>
    </lineage>
</organism>
<reference evidence="2 3" key="1">
    <citation type="submission" date="2020-08" db="EMBL/GenBank/DDBJ databases">
        <authorList>
            <person name="Koutsovoulos G."/>
            <person name="Danchin GJ E."/>
        </authorList>
    </citation>
    <scope>NUCLEOTIDE SEQUENCE [LARGE SCALE GENOMIC DNA]</scope>
</reference>
<keyword evidence="1" id="KW-0812">Transmembrane</keyword>
<dbReference type="EMBL" id="CAJEWN010000367">
    <property type="protein sequence ID" value="CAD2180307.1"/>
    <property type="molecule type" value="Genomic_DNA"/>
</dbReference>
<comment type="caution">
    <text evidence="2">The sequence shown here is derived from an EMBL/GenBank/DDBJ whole genome shotgun (WGS) entry which is preliminary data.</text>
</comment>
<dbReference type="OrthoDB" id="5281164at2759"/>
<keyword evidence="1" id="KW-1133">Transmembrane helix</keyword>
<evidence type="ECO:0000313" key="3">
    <source>
        <dbReference type="Proteomes" id="UP000580250"/>
    </source>
</evidence>
<sequence length="164" mass="19710">MNKSLIYSMKVNLVRKSEKLNIFTLNLSTKIIVNCKNVFYIFLPSISFSSIYIQLGFVKDHTKLDIFKCLSYKELFSIKQTNLYFRDFIEKYEGELAREKVYSIHFDHTINQFKKDLHKLNKPKSKNFDFPLNEQLEEKINKLKYAKGFFPLLTRNSQNFRLRR</sequence>
<protein>
    <submittedName>
        <fullName evidence="2">Uncharacterized protein</fullName>
    </submittedName>
</protein>
<name>A0A6V7VZD9_MELEN</name>
<gene>
    <name evidence="2" type="ORF">MENT_LOCUS32375</name>
</gene>
<proteinExistence type="predicted"/>
<evidence type="ECO:0000313" key="2">
    <source>
        <dbReference type="EMBL" id="CAD2180307.1"/>
    </source>
</evidence>
<feature type="transmembrane region" description="Helical" evidence="1">
    <location>
        <begin position="38"/>
        <end position="58"/>
    </location>
</feature>